<comment type="caution">
    <text evidence="2">The sequence shown here is derived from an EMBL/GenBank/DDBJ whole genome shotgun (WGS) entry which is preliminary data.</text>
</comment>
<gene>
    <name evidence="2" type="ORF">IAD26_05335</name>
</gene>
<keyword evidence="1" id="KW-0472">Membrane</keyword>
<accession>A0A9D1N0G0</accession>
<feature type="transmembrane region" description="Helical" evidence="1">
    <location>
        <begin position="12"/>
        <end position="32"/>
    </location>
</feature>
<name>A0A9D1N0G0_9CLOT</name>
<dbReference type="Proteomes" id="UP000886748">
    <property type="component" value="Unassembled WGS sequence"/>
</dbReference>
<evidence type="ECO:0000313" key="3">
    <source>
        <dbReference type="Proteomes" id="UP000886748"/>
    </source>
</evidence>
<keyword evidence="1" id="KW-0812">Transmembrane</keyword>
<reference evidence="2" key="2">
    <citation type="journal article" date="2021" name="PeerJ">
        <title>Extensive microbial diversity within the chicken gut microbiome revealed by metagenomics and culture.</title>
        <authorList>
            <person name="Gilroy R."/>
            <person name="Ravi A."/>
            <person name="Getino M."/>
            <person name="Pursley I."/>
            <person name="Horton D.L."/>
            <person name="Alikhan N.F."/>
            <person name="Baker D."/>
            <person name="Gharbi K."/>
            <person name="Hall N."/>
            <person name="Watson M."/>
            <person name="Adriaenssens E.M."/>
            <person name="Foster-Nyarko E."/>
            <person name="Jarju S."/>
            <person name="Secka A."/>
            <person name="Antonio M."/>
            <person name="Oren A."/>
            <person name="Chaudhuri R.R."/>
            <person name="La Ragione R."/>
            <person name="Hildebrand F."/>
            <person name="Pallen M.J."/>
        </authorList>
    </citation>
    <scope>NUCLEOTIDE SEQUENCE</scope>
    <source>
        <strain evidence="2">CHK154-7741</strain>
    </source>
</reference>
<keyword evidence="1" id="KW-1133">Transmembrane helix</keyword>
<protein>
    <submittedName>
        <fullName evidence="2">Prepilin-type N-terminal cleavage/methylation domain-containing protein</fullName>
    </submittedName>
</protein>
<dbReference type="Pfam" id="PF07963">
    <property type="entry name" value="N_methyl"/>
    <property type="match status" value="1"/>
</dbReference>
<proteinExistence type="predicted"/>
<evidence type="ECO:0000313" key="2">
    <source>
        <dbReference type="EMBL" id="HIU92540.1"/>
    </source>
</evidence>
<evidence type="ECO:0000256" key="1">
    <source>
        <dbReference type="SAM" id="Phobius"/>
    </source>
</evidence>
<reference evidence="2" key="1">
    <citation type="submission" date="2020-10" db="EMBL/GenBank/DDBJ databases">
        <authorList>
            <person name="Gilroy R."/>
        </authorList>
    </citation>
    <scope>NUCLEOTIDE SEQUENCE</scope>
    <source>
        <strain evidence="2">CHK154-7741</strain>
    </source>
</reference>
<dbReference type="NCBIfam" id="TIGR02532">
    <property type="entry name" value="IV_pilin_GFxxxE"/>
    <property type="match status" value="1"/>
</dbReference>
<dbReference type="EMBL" id="DVOD01000038">
    <property type="protein sequence ID" value="HIU92540.1"/>
    <property type="molecule type" value="Genomic_DNA"/>
</dbReference>
<organism evidence="2 3">
    <name type="scientific">Candidatus Limenecus avicola</name>
    <dbReference type="NCBI Taxonomy" id="2840847"/>
    <lineage>
        <taxon>Bacteria</taxon>
        <taxon>Bacillati</taxon>
        <taxon>Bacillota</taxon>
        <taxon>Clostridia</taxon>
        <taxon>Eubacteriales</taxon>
        <taxon>Clostridiaceae</taxon>
        <taxon>Clostridiaceae incertae sedis</taxon>
        <taxon>Candidatus Limenecus</taxon>
    </lineage>
</organism>
<dbReference type="InterPro" id="IPR012902">
    <property type="entry name" value="N_methyl_site"/>
</dbReference>
<dbReference type="AlphaFoldDB" id="A0A9D1N0G0"/>
<sequence length="271" mass="31428">MVKFFQKAFSLAEMLIVLVIISIVVVFTLTLIKPDDSALRIQYYKAYNTVATAAYNIYEKALTENKEMYENEELCSFLKYYINTSSKYSCNQSYVDLSGSAFNKDNIQFTASNGMVFYMSRSFTTNYFQKEQKHRIIWVDINGKRRPNSAKWHENKPADIVAFDITDGGEVVPLGYPKIDVRYMSANVVYSDEEQKQDTMSFYKAQRTAFGQQQYEYEVFSYNFDQSDPRFGTSVLQIAPQFINKENTQQAQICKNDDGEIFPRCSLDIIK</sequence>